<evidence type="ECO:0000313" key="2">
    <source>
        <dbReference type="Proteomes" id="UP001163603"/>
    </source>
</evidence>
<sequence>MLRTPPALPSAWNPSRKGVQHSAMELRPQLSATSSYTLWLQVMFS</sequence>
<protein>
    <submittedName>
        <fullName evidence="1">Uncharacterized protein</fullName>
    </submittedName>
</protein>
<comment type="caution">
    <text evidence="1">The sequence shown here is derived from an EMBL/GenBank/DDBJ whole genome shotgun (WGS) entry which is preliminary data.</text>
</comment>
<evidence type="ECO:0000313" key="1">
    <source>
        <dbReference type="EMBL" id="KAJ0011096.1"/>
    </source>
</evidence>
<gene>
    <name evidence="1" type="ORF">Pint_33151</name>
</gene>
<keyword evidence="2" id="KW-1185">Reference proteome</keyword>
<organism evidence="1 2">
    <name type="scientific">Pistacia integerrima</name>
    <dbReference type="NCBI Taxonomy" id="434235"/>
    <lineage>
        <taxon>Eukaryota</taxon>
        <taxon>Viridiplantae</taxon>
        <taxon>Streptophyta</taxon>
        <taxon>Embryophyta</taxon>
        <taxon>Tracheophyta</taxon>
        <taxon>Spermatophyta</taxon>
        <taxon>Magnoliopsida</taxon>
        <taxon>eudicotyledons</taxon>
        <taxon>Gunneridae</taxon>
        <taxon>Pentapetalae</taxon>
        <taxon>rosids</taxon>
        <taxon>malvids</taxon>
        <taxon>Sapindales</taxon>
        <taxon>Anacardiaceae</taxon>
        <taxon>Pistacia</taxon>
    </lineage>
</organism>
<dbReference type="EMBL" id="CM047749">
    <property type="protein sequence ID" value="KAJ0011096.1"/>
    <property type="molecule type" value="Genomic_DNA"/>
</dbReference>
<reference evidence="2" key="1">
    <citation type="journal article" date="2023" name="G3 (Bethesda)">
        <title>Genome assembly and association tests identify interacting loci associated with vigor, precocity, and sex in interspecific pistachio rootstocks.</title>
        <authorList>
            <person name="Palmer W."/>
            <person name="Jacygrad E."/>
            <person name="Sagayaradj S."/>
            <person name="Cavanaugh K."/>
            <person name="Han R."/>
            <person name="Bertier L."/>
            <person name="Beede B."/>
            <person name="Kafkas S."/>
            <person name="Golino D."/>
            <person name="Preece J."/>
            <person name="Michelmore R."/>
        </authorList>
    </citation>
    <scope>NUCLEOTIDE SEQUENCE [LARGE SCALE GENOMIC DNA]</scope>
</reference>
<accession>A0ACC0X8X1</accession>
<proteinExistence type="predicted"/>
<name>A0ACC0X8X1_9ROSI</name>
<dbReference type="Proteomes" id="UP001163603">
    <property type="component" value="Chromosome 14"/>
</dbReference>